<evidence type="ECO:0000313" key="3">
    <source>
        <dbReference type="Proteomes" id="UP000027920"/>
    </source>
</evidence>
<dbReference type="InterPro" id="IPR016161">
    <property type="entry name" value="Ald_DH/histidinol_DH"/>
</dbReference>
<dbReference type="HOGENOM" id="CLU_2996502_0_0_1"/>
<name>A0A072PQM2_9EURO</name>
<dbReference type="InterPro" id="IPR015590">
    <property type="entry name" value="Aldehyde_DH_dom"/>
</dbReference>
<dbReference type="Gene3D" id="3.40.309.10">
    <property type="entry name" value="Aldehyde Dehydrogenase, Chain A, domain 2"/>
    <property type="match status" value="1"/>
</dbReference>
<dbReference type="GeneID" id="25275323"/>
<dbReference type="InterPro" id="IPR016163">
    <property type="entry name" value="Ald_DH_C"/>
</dbReference>
<dbReference type="EMBL" id="AMGV01000001">
    <property type="protein sequence ID" value="KEF62399.1"/>
    <property type="molecule type" value="Genomic_DNA"/>
</dbReference>
<dbReference type="Pfam" id="PF00171">
    <property type="entry name" value="Aldedh"/>
    <property type="match status" value="1"/>
</dbReference>
<dbReference type="GO" id="GO:0016620">
    <property type="term" value="F:oxidoreductase activity, acting on the aldehyde or oxo group of donors, NAD or NADP as acceptor"/>
    <property type="evidence" value="ECO:0007669"/>
    <property type="project" value="InterPro"/>
</dbReference>
<protein>
    <recommendedName>
        <fullName evidence="1">Aldehyde dehydrogenase domain-containing protein</fullName>
    </recommendedName>
</protein>
<organism evidence="2 3">
    <name type="scientific">Exophiala aquamarina CBS 119918</name>
    <dbReference type="NCBI Taxonomy" id="1182545"/>
    <lineage>
        <taxon>Eukaryota</taxon>
        <taxon>Fungi</taxon>
        <taxon>Dikarya</taxon>
        <taxon>Ascomycota</taxon>
        <taxon>Pezizomycotina</taxon>
        <taxon>Eurotiomycetes</taxon>
        <taxon>Chaetothyriomycetidae</taxon>
        <taxon>Chaetothyriales</taxon>
        <taxon>Herpotrichiellaceae</taxon>
        <taxon>Exophiala</taxon>
    </lineage>
</organism>
<dbReference type="VEuPathDB" id="FungiDB:A1O9_00371"/>
<dbReference type="AlphaFoldDB" id="A0A072PQM2"/>
<evidence type="ECO:0000259" key="1">
    <source>
        <dbReference type="Pfam" id="PF00171"/>
    </source>
</evidence>
<feature type="domain" description="Aldehyde dehydrogenase" evidence="1">
    <location>
        <begin position="13"/>
        <end position="57"/>
    </location>
</feature>
<reference evidence="2 3" key="1">
    <citation type="submission" date="2013-03" db="EMBL/GenBank/DDBJ databases">
        <title>The Genome Sequence of Exophiala aquamarina CBS 119918.</title>
        <authorList>
            <consortium name="The Broad Institute Genomics Platform"/>
            <person name="Cuomo C."/>
            <person name="de Hoog S."/>
            <person name="Gorbushina A."/>
            <person name="Walker B."/>
            <person name="Young S.K."/>
            <person name="Zeng Q."/>
            <person name="Gargeya S."/>
            <person name="Fitzgerald M."/>
            <person name="Haas B."/>
            <person name="Abouelleil A."/>
            <person name="Allen A.W."/>
            <person name="Alvarado L."/>
            <person name="Arachchi H.M."/>
            <person name="Berlin A.M."/>
            <person name="Chapman S.B."/>
            <person name="Gainer-Dewar J."/>
            <person name="Goldberg J."/>
            <person name="Griggs A."/>
            <person name="Gujja S."/>
            <person name="Hansen M."/>
            <person name="Howarth C."/>
            <person name="Imamovic A."/>
            <person name="Ireland A."/>
            <person name="Larimer J."/>
            <person name="McCowan C."/>
            <person name="Murphy C."/>
            <person name="Pearson M."/>
            <person name="Poon T.W."/>
            <person name="Priest M."/>
            <person name="Roberts A."/>
            <person name="Saif S."/>
            <person name="Shea T."/>
            <person name="Sisk P."/>
            <person name="Sykes S."/>
            <person name="Wortman J."/>
            <person name="Nusbaum C."/>
            <person name="Birren B."/>
        </authorList>
    </citation>
    <scope>NUCLEOTIDE SEQUENCE [LARGE SCALE GENOMIC DNA]</scope>
    <source>
        <strain evidence="2 3">CBS 119918</strain>
    </source>
</reference>
<comment type="caution">
    <text evidence="2">The sequence shown here is derived from an EMBL/GenBank/DDBJ whole genome shotgun (WGS) entry which is preliminary data.</text>
</comment>
<evidence type="ECO:0000313" key="2">
    <source>
        <dbReference type="EMBL" id="KEF62399.1"/>
    </source>
</evidence>
<gene>
    <name evidence="2" type="ORF">A1O9_00371</name>
</gene>
<sequence>MFEGAETGDIQAVCTATKRTFFHEYVYAESLQAMVRHTQTMKTGSSIIDKDVKLGPV</sequence>
<dbReference type="Proteomes" id="UP000027920">
    <property type="component" value="Unassembled WGS sequence"/>
</dbReference>
<proteinExistence type="predicted"/>
<accession>A0A072PQM2</accession>
<keyword evidence="3" id="KW-1185">Reference proteome</keyword>
<dbReference type="RefSeq" id="XP_013264989.1">
    <property type="nucleotide sequence ID" value="XM_013409535.1"/>
</dbReference>
<dbReference type="SUPFAM" id="SSF53720">
    <property type="entry name" value="ALDH-like"/>
    <property type="match status" value="1"/>
</dbReference>